<proteinExistence type="predicted"/>
<dbReference type="Pfam" id="PF13499">
    <property type="entry name" value="EF-hand_7"/>
    <property type="match status" value="1"/>
</dbReference>
<reference evidence="6" key="1">
    <citation type="submission" date="2014-11" db="EMBL/GenBank/DDBJ databases">
        <authorList>
            <person name="Otto D Thomas"/>
            <person name="Naeem Raeece"/>
        </authorList>
    </citation>
    <scope>NUCLEOTIDE SEQUENCE</scope>
</reference>
<dbReference type="VEuPathDB" id="CryptoDB:Cvel_10283"/>
<name>A0A0G4I2A9_9ALVE</name>
<keyword evidence="3" id="KW-0677">Repeat</keyword>
<dbReference type="GO" id="GO:0005509">
    <property type="term" value="F:calcium ion binding"/>
    <property type="evidence" value="ECO:0007669"/>
    <property type="project" value="InterPro"/>
</dbReference>
<dbReference type="PANTHER" id="PTHR23048:SF0">
    <property type="entry name" value="CALMODULIN LIKE 3"/>
    <property type="match status" value="1"/>
</dbReference>
<accession>A0A0G4I2A9</accession>
<dbReference type="EMBL" id="CDMZ01004802">
    <property type="protein sequence ID" value="CEM50947.1"/>
    <property type="molecule type" value="Genomic_DNA"/>
</dbReference>
<organism evidence="6">
    <name type="scientific">Chromera velia CCMP2878</name>
    <dbReference type="NCBI Taxonomy" id="1169474"/>
    <lineage>
        <taxon>Eukaryota</taxon>
        <taxon>Sar</taxon>
        <taxon>Alveolata</taxon>
        <taxon>Colpodellida</taxon>
        <taxon>Chromeraceae</taxon>
        <taxon>Chromera</taxon>
    </lineage>
</organism>
<evidence type="ECO:0000313" key="6">
    <source>
        <dbReference type="EMBL" id="CEM50947.1"/>
    </source>
</evidence>
<feature type="domain" description="EF-hand" evidence="5">
    <location>
        <begin position="85"/>
        <end position="120"/>
    </location>
</feature>
<dbReference type="Gene3D" id="1.10.238.10">
    <property type="entry name" value="EF-hand"/>
    <property type="match status" value="1"/>
</dbReference>
<keyword evidence="2" id="KW-0479">Metal-binding</keyword>
<dbReference type="InterPro" id="IPR050230">
    <property type="entry name" value="CALM/Myosin/TropC-like"/>
</dbReference>
<dbReference type="PROSITE" id="PS50222">
    <property type="entry name" value="EF_HAND_2"/>
    <property type="match status" value="1"/>
</dbReference>
<evidence type="ECO:0000259" key="5">
    <source>
        <dbReference type="PROSITE" id="PS50222"/>
    </source>
</evidence>
<dbReference type="PANTHER" id="PTHR23048">
    <property type="entry name" value="MYOSIN LIGHT CHAIN 1, 3"/>
    <property type="match status" value="1"/>
</dbReference>
<dbReference type="AlphaFoldDB" id="A0A0G4I2A9"/>
<dbReference type="InterPro" id="IPR002048">
    <property type="entry name" value="EF_hand_dom"/>
</dbReference>
<dbReference type="PhylomeDB" id="A0A0G4I2A9"/>
<evidence type="ECO:0000256" key="3">
    <source>
        <dbReference type="ARBA" id="ARBA00022737"/>
    </source>
</evidence>
<dbReference type="InterPro" id="IPR011992">
    <property type="entry name" value="EF-hand-dom_pair"/>
</dbReference>
<evidence type="ECO:0000256" key="2">
    <source>
        <dbReference type="ARBA" id="ARBA00022723"/>
    </source>
</evidence>
<sequence>MLSACRSTWLLLPPQREEFRFAFDAVNTNHASGLDAKQAVYLLNSVGITTGKKDVQALEQEYEEHGSFSFEDLLQISATAFTDSKIKRDLFRAFRALDPNNTGSVKVTELRHILSRLGLAVKLTPEEVEALIQDADPRRTGLCEYAELIELIVSR</sequence>
<dbReference type="GO" id="GO:0016460">
    <property type="term" value="C:myosin II complex"/>
    <property type="evidence" value="ECO:0007669"/>
    <property type="project" value="TreeGrafter"/>
</dbReference>
<dbReference type="FunFam" id="1.10.238.10:FF:000001">
    <property type="entry name" value="Calmodulin 1"/>
    <property type="match status" value="1"/>
</dbReference>
<gene>
    <name evidence="6" type="ORF">Cvel_10283</name>
</gene>
<dbReference type="SUPFAM" id="SSF47473">
    <property type="entry name" value="EF-hand"/>
    <property type="match status" value="1"/>
</dbReference>
<keyword evidence="4" id="KW-0007">Acetylation</keyword>
<evidence type="ECO:0000256" key="1">
    <source>
        <dbReference type="ARBA" id="ARBA00020786"/>
    </source>
</evidence>
<protein>
    <recommendedName>
        <fullName evidence="1">Calmodulin</fullName>
    </recommendedName>
</protein>
<evidence type="ECO:0000256" key="4">
    <source>
        <dbReference type="ARBA" id="ARBA00022990"/>
    </source>
</evidence>